<reference evidence="1" key="1">
    <citation type="submission" date="2023-10" db="EMBL/GenBank/DDBJ databases">
        <title>Chromosome-level genome of the transformable northern wattle, Acacia crassicarpa.</title>
        <authorList>
            <person name="Massaro I."/>
            <person name="Sinha N.R."/>
            <person name="Poethig S."/>
            <person name="Leichty A.R."/>
        </authorList>
    </citation>
    <scope>NUCLEOTIDE SEQUENCE</scope>
    <source>
        <strain evidence="1">Acra3RX</strain>
        <tissue evidence="1">Leaf</tissue>
    </source>
</reference>
<gene>
    <name evidence="1" type="ORF">QN277_005809</name>
</gene>
<proteinExistence type="predicted"/>
<protein>
    <submittedName>
        <fullName evidence="1">Uncharacterized protein</fullName>
    </submittedName>
</protein>
<organism evidence="1 2">
    <name type="scientific">Acacia crassicarpa</name>
    <name type="common">northern wattle</name>
    <dbReference type="NCBI Taxonomy" id="499986"/>
    <lineage>
        <taxon>Eukaryota</taxon>
        <taxon>Viridiplantae</taxon>
        <taxon>Streptophyta</taxon>
        <taxon>Embryophyta</taxon>
        <taxon>Tracheophyta</taxon>
        <taxon>Spermatophyta</taxon>
        <taxon>Magnoliopsida</taxon>
        <taxon>eudicotyledons</taxon>
        <taxon>Gunneridae</taxon>
        <taxon>Pentapetalae</taxon>
        <taxon>rosids</taxon>
        <taxon>fabids</taxon>
        <taxon>Fabales</taxon>
        <taxon>Fabaceae</taxon>
        <taxon>Caesalpinioideae</taxon>
        <taxon>mimosoid clade</taxon>
        <taxon>Acacieae</taxon>
        <taxon>Acacia</taxon>
    </lineage>
</organism>
<comment type="caution">
    <text evidence="1">The sequence shown here is derived from an EMBL/GenBank/DDBJ whole genome shotgun (WGS) entry which is preliminary data.</text>
</comment>
<evidence type="ECO:0000313" key="1">
    <source>
        <dbReference type="EMBL" id="KAK4259483.1"/>
    </source>
</evidence>
<name>A0AAE1IZY0_9FABA</name>
<accession>A0AAE1IZY0</accession>
<dbReference type="Proteomes" id="UP001293593">
    <property type="component" value="Unassembled WGS sequence"/>
</dbReference>
<dbReference type="AlphaFoldDB" id="A0AAE1IZY0"/>
<sequence>MQGQYAHRLLFHPRRRSTGSLSEVVFWHI</sequence>
<keyword evidence="2" id="KW-1185">Reference proteome</keyword>
<dbReference type="EMBL" id="JAWXYG010000011">
    <property type="protein sequence ID" value="KAK4259483.1"/>
    <property type="molecule type" value="Genomic_DNA"/>
</dbReference>
<evidence type="ECO:0000313" key="2">
    <source>
        <dbReference type="Proteomes" id="UP001293593"/>
    </source>
</evidence>